<dbReference type="InterPro" id="IPR058919">
    <property type="entry name" value="Pep3/Vps18_RING_C"/>
</dbReference>
<dbReference type="PANTHER" id="PTHR23323">
    <property type="entry name" value="VACUOLAR PROTEIN SORTING-ASSOCIATED PROTEIN"/>
    <property type="match status" value="1"/>
</dbReference>
<dbReference type="GO" id="GO:0007033">
    <property type="term" value="P:vacuole organization"/>
    <property type="evidence" value="ECO:0007669"/>
    <property type="project" value="TreeGrafter"/>
</dbReference>
<evidence type="ECO:0000259" key="5">
    <source>
        <dbReference type="Pfam" id="PF26148"/>
    </source>
</evidence>
<dbReference type="GO" id="GO:0008270">
    <property type="term" value="F:zinc ion binding"/>
    <property type="evidence" value="ECO:0007669"/>
    <property type="project" value="UniProtKB-KW"/>
</dbReference>
<dbReference type="GO" id="GO:0048284">
    <property type="term" value="P:organelle fusion"/>
    <property type="evidence" value="ECO:0007669"/>
    <property type="project" value="TreeGrafter"/>
</dbReference>
<dbReference type="Pfam" id="PF26148">
    <property type="entry name" value="VPS18_RING_C"/>
    <property type="match status" value="1"/>
</dbReference>
<dbReference type="GO" id="GO:0005768">
    <property type="term" value="C:endosome"/>
    <property type="evidence" value="ECO:0007669"/>
    <property type="project" value="TreeGrafter"/>
</dbReference>
<keyword evidence="1" id="KW-0479">Metal-binding</keyword>
<reference evidence="6 7" key="1">
    <citation type="journal article" date="2013" name="Curr. Biol.">
        <title>The Genome of the Foraminiferan Reticulomyxa filosa.</title>
        <authorList>
            <person name="Glockner G."/>
            <person name="Hulsmann N."/>
            <person name="Schleicher M."/>
            <person name="Noegel A.A."/>
            <person name="Eichinger L."/>
            <person name="Gallinger C."/>
            <person name="Pawlowski J."/>
            <person name="Sierra R."/>
            <person name="Euteneuer U."/>
            <person name="Pillet L."/>
            <person name="Moustafa A."/>
            <person name="Platzer M."/>
            <person name="Groth M."/>
            <person name="Szafranski K."/>
            <person name="Schliwa M."/>
        </authorList>
    </citation>
    <scope>NUCLEOTIDE SEQUENCE [LARGE SCALE GENOMIC DNA]</scope>
</reference>
<keyword evidence="4" id="KW-0175">Coiled coil</keyword>
<keyword evidence="2" id="KW-0863">Zinc-finger</keyword>
<protein>
    <submittedName>
        <fullName evidence="6">Vacuolar protein sorting protein</fullName>
    </submittedName>
</protein>
<sequence length="241" mass="27783">MGLYEEAVTFALDVPDNSFELAKSVVRSHKLKEPMANEENKRLWLLVARYVVKDSHDDMERALNIIKDSNCLSIEDILPHLSDFTNIGPFKPGIKSSLEKYSNNIKKLQEHMKTFTNTAEEIRKDTDLLKQRSMVVVSNKKCNLSQQPVLGTQFLLFPCQHVFRLDAAMQKTVSHYNINESKMNFNELLEIASKECPLCGQIMLEEVMKPFINPGDPKEIELARSWRIDDEFLGQDDYKMP</sequence>
<dbReference type="OrthoDB" id="1845386at2759"/>
<gene>
    <name evidence="6" type="ORF">RFI_10825</name>
</gene>
<proteinExistence type="predicted"/>
<dbReference type="GO" id="GO:0030897">
    <property type="term" value="C:HOPS complex"/>
    <property type="evidence" value="ECO:0007669"/>
    <property type="project" value="TreeGrafter"/>
</dbReference>
<feature type="coiled-coil region" evidence="4">
    <location>
        <begin position="98"/>
        <end position="125"/>
    </location>
</feature>
<dbReference type="GO" id="GO:0006904">
    <property type="term" value="P:vesicle docking involved in exocytosis"/>
    <property type="evidence" value="ECO:0007669"/>
    <property type="project" value="TreeGrafter"/>
</dbReference>
<name>X6NJ04_RETFI</name>
<dbReference type="EMBL" id="ASPP01007956">
    <property type="protein sequence ID" value="ETO26310.1"/>
    <property type="molecule type" value="Genomic_DNA"/>
</dbReference>
<dbReference type="Proteomes" id="UP000023152">
    <property type="component" value="Unassembled WGS sequence"/>
</dbReference>
<dbReference type="AlphaFoldDB" id="X6NJ04"/>
<evidence type="ECO:0000256" key="3">
    <source>
        <dbReference type="ARBA" id="ARBA00022833"/>
    </source>
</evidence>
<organism evidence="6 7">
    <name type="scientific">Reticulomyxa filosa</name>
    <dbReference type="NCBI Taxonomy" id="46433"/>
    <lineage>
        <taxon>Eukaryota</taxon>
        <taxon>Sar</taxon>
        <taxon>Rhizaria</taxon>
        <taxon>Retaria</taxon>
        <taxon>Foraminifera</taxon>
        <taxon>Monothalamids</taxon>
        <taxon>Reticulomyxidae</taxon>
        <taxon>Reticulomyxa</taxon>
    </lineage>
</organism>
<dbReference type="OMA" id="SHYNINE"/>
<evidence type="ECO:0000313" key="6">
    <source>
        <dbReference type="EMBL" id="ETO26310.1"/>
    </source>
</evidence>
<dbReference type="PANTHER" id="PTHR23323:SF26">
    <property type="entry name" value="VACUOLAR PROTEIN SORTING-ASSOCIATED PROTEIN 18 HOMOLOG"/>
    <property type="match status" value="1"/>
</dbReference>
<dbReference type="GO" id="GO:0007032">
    <property type="term" value="P:endosome organization"/>
    <property type="evidence" value="ECO:0007669"/>
    <property type="project" value="TreeGrafter"/>
</dbReference>
<keyword evidence="7" id="KW-1185">Reference proteome</keyword>
<evidence type="ECO:0000256" key="1">
    <source>
        <dbReference type="ARBA" id="ARBA00022723"/>
    </source>
</evidence>
<comment type="caution">
    <text evidence="6">The sequence shown here is derived from an EMBL/GenBank/DDBJ whole genome shotgun (WGS) entry which is preliminary data.</text>
</comment>
<keyword evidence="3" id="KW-0862">Zinc</keyword>
<feature type="domain" description="Pep3/Vps18 RING C-terminal" evidence="5">
    <location>
        <begin position="139"/>
        <end position="182"/>
    </location>
</feature>
<evidence type="ECO:0000256" key="4">
    <source>
        <dbReference type="SAM" id="Coils"/>
    </source>
</evidence>
<dbReference type="GO" id="GO:0030674">
    <property type="term" value="F:protein-macromolecule adaptor activity"/>
    <property type="evidence" value="ECO:0007669"/>
    <property type="project" value="TreeGrafter"/>
</dbReference>
<accession>X6NJ04</accession>
<evidence type="ECO:0000256" key="2">
    <source>
        <dbReference type="ARBA" id="ARBA00022771"/>
    </source>
</evidence>
<evidence type="ECO:0000313" key="7">
    <source>
        <dbReference type="Proteomes" id="UP000023152"/>
    </source>
</evidence>